<dbReference type="HOGENOM" id="CLU_1620821_0_0_1"/>
<dbReference type="AlphaFoldDB" id="T1EYV3"/>
<dbReference type="EnsemblMetazoa" id="HelroT166999">
    <property type="protein sequence ID" value="HelroP166999"/>
    <property type="gene ID" value="HelroG166999"/>
</dbReference>
<evidence type="ECO:0000313" key="3">
    <source>
        <dbReference type="Proteomes" id="UP000015101"/>
    </source>
</evidence>
<dbReference type="CTD" id="20201753"/>
<dbReference type="EMBL" id="AMQM01002622">
    <property type="status" value="NOT_ANNOTATED_CDS"/>
    <property type="molecule type" value="Genomic_DNA"/>
</dbReference>
<dbReference type="InParanoid" id="T1EYV3"/>
<dbReference type="GeneID" id="20201753"/>
<dbReference type="RefSeq" id="XP_009010394.1">
    <property type="nucleotide sequence ID" value="XM_009012146.1"/>
</dbReference>
<keyword evidence="3" id="KW-1185">Reference proteome</keyword>
<evidence type="ECO:0000313" key="1">
    <source>
        <dbReference type="EMBL" id="ESO11906.1"/>
    </source>
</evidence>
<reference evidence="2" key="3">
    <citation type="submission" date="2015-06" db="UniProtKB">
        <authorList>
            <consortium name="EnsemblMetazoa"/>
        </authorList>
    </citation>
    <scope>IDENTIFICATION</scope>
</reference>
<accession>T1EYV3</accession>
<reference evidence="1 3" key="2">
    <citation type="journal article" date="2013" name="Nature">
        <title>Insights into bilaterian evolution from three spiralian genomes.</title>
        <authorList>
            <person name="Simakov O."/>
            <person name="Marletaz F."/>
            <person name="Cho S.J."/>
            <person name="Edsinger-Gonzales E."/>
            <person name="Havlak P."/>
            <person name="Hellsten U."/>
            <person name="Kuo D.H."/>
            <person name="Larsson T."/>
            <person name="Lv J."/>
            <person name="Arendt D."/>
            <person name="Savage R."/>
            <person name="Osoegawa K."/>
            <person name="de Jong P."/>
            <person name="Grimwood J."/>
            <person name="Chapman J.A."/>
            <person name="Shapiro H."/>
            <person name="Aerts A."/>
            <person name="Otillar R.P."/>
            <person name="Terry A.Y."/>
            <person name="Boore J.L."/>
            <person name="Grigoriev I.V."/>
            <person name="Lindberg D.R."/>
            <person name="Seaver E.C."/>
            <person name="Weisblat D.A."/>
            <person name="Putnam N.H."/>
            <person name="Rokhsar D.S."/>
        </authorList>
    </citation>
    <scope>NUCLEOTIDE SEQUENCE</scope>
</reference>
<name>T1EYV3_HELRO</name>
<evidence type="ECO:0000313" key="2">
    <source>
        <dbReference type="EnsemblMetazoa" id="HelroP166999"/>
    </source>
</evidence>
<gene>
    <name evidence="2" type="primary">20201753</name>
    <name evidence="1" type="ORF">HELRODRAFT_166999</name>
</gene>
<reference evidence="3" key="1">
    <citation type="submission" date="2012-12" db="EMBL/GenBank/DDBJ databases">
        <authorList>
            <person name="Hellsten U."/>
            <person name="Grimwood J."/>
            <person name="Chapman J.A."/>
            <person name="Shapiro H."/>
            <person name="Aerts A."/>
            <person name="Otillar R.P."/>
            <person name="Terry A.Y."/>
            <person name="Boore J.L."/>
            <person name="Simakov O."/>
            <person name="Marletaz F."/>
            <person name="Cho S.-J."/>
            <person name="Edsinger-Gonzales E."/>
            <person name="Havlak P."/>
            <person name="Kuo D.-H."/>
            <person name="Larsson T."/>
            <person name="Lv J."/>
            <person name="Arendt D."/>
            <person name="Savage R."/>
            <person name="Osoegawa K."/>
            <person name="de Jong P."/>
            <person name="Lindberg D.R."/>
            <person name="Seaver E.C."/>
            <person name="Weisblat D.A."/>
            <person name="Putnam N.H."/>
            <person name="Grigoriev I.V."/>
            <person name="Rokhsar D.S."/>
        </authorList>
    </citation>
    <scope>NUCLEOTIDE SEQUENCE</scope>
</reference>
<dbReference type="EMBL" id="KB095812">
    <property type="protein sequence ID" value="ESO11906.1"/>
    <property type="molecule type" value="Genomic_DNA"/>
</dbReference>
<protein>
    <submittedName>
        <fullName evidence="1 2">Uncharacterized protein</fullName>
    </submittedName>
</protein>
<organism evidence="2 3">
    <name type="scientific">Helobdella robusta</name>
    <name type="common">Californian leech</name>
    <dbReference type="NCBI Taxonomy" id="6412"/>
    <lineage>
        <taxon>Eukaryota</taxon>
        <taxon>Metazoa</taxon>
        <taxon>Spiralia</taxon>
        <taxon>Lophotrochozoa</taxon>
        <taxon>Annelida</taxon>
        <taxon>Clitellata</taxon>
        <taxon>Hirudinea</taxon>
        <taxon>Rhynchobdellida</taxon>
        <taxon>Glossiphoniidae</taxon>
        <taxon>Helobdella</taxon>
    </lineage>
</organism>
<proteinExistence type="predicted"/>
<sequence>MSQNVPKIINEFRPKICCAAKDTSTQNEFVTITRERMFWRRDGIIVKVPGIVDVVSGFDNNLRENFKNCHLLIPELLRVEYVNEKASSAILNPLKKHGIVLSGTLSNAQRLANIPAVGNTDEFKNLTQVNSGEKLIEANKEDKSIRLDGWKNITVVITCDLQTT</sequence>
<dbReference type="Proteomes" id="UP000015101">
    <property type="component" value="Unassembled WGS sequence"/>
</dbReference>
<dbReference type="KEGG" id="hro:HELRODRAFT_166999"/>